<evidence type="ECO:0000256" key="1">
    <source>
        <dbReference type="SAM" id="MobiDB-lite"/>
    </source>
</evidence>
<sequence length="187" mass="19219">MASPFLGNEALTSHDFEEEHHEKCHHNELVHNSLLTLGTIELRGRSGNSGGTGRALAVGATRIVGWRSCHNNLSGVGVMAASWNGHYSCTSAEISRGSNEGGELRSAWANVRACGLGDSPGGELFSHAGTSSLSSGNQASAASTPMALGHGDKSLGENRALWAFSVGHGGNNGGRTTRLIAGKGGDN</sequence>
<feature type="compositionally biased region" description="Polar residues" evidence="1">
    <location>
        <begin position="129"/>
        <end position="143"/>
    </location>
</feature>
<dbReference type="RefSeq" id="XP_056484144.1">
    <property type="nucleotide sequence ID" value="XM_056633524.1"/>
</dbReference>
<reference evidence="2" key="2">
    <citation type="journal article" date="2023" name="IMA Fungus">
        <title>Comparative genomic study of the Penicillium genus elucidates a diverse pangenome and 15 lateral gene transfer events.</title>
        <authorList>
            <person name="Petersen C."/>
            <person name="Sorensen T."/>
            <person name="Nielsen M.R."/>
            <person name="Sondergaard T.E."/>
            <person name="Sorensen J.L."/>
            <person name="Fitzpatrick D.A."/>
            <person name="Frisvad J.C."/>
            <person name="Nielsen K.L."/>
        </authorList>
    </citation>
    <scope>NUCLEOTIDE SEQUENCE</scope>
    <source>
        <strain evidence="2">IBT 29677</strain>
    </source>
</reference>
<keyword evidence="3" id="KW-1185">Reference proteome</keyword>
<dbReference type="Proteomes" id="UP001147747">
    <property type="component" value="Unassembled WGS sequence"/>
</dbReference>
<comment type="caution">
    <text evidence="2">The sequence shown here is derived from an EMBL/GenBank/DDBJ whole genome shotgun (WGS) entry which is preliminary data.</text>
</comment>
<reference evidence="2" key="1">
    <citation type="submission" date="2022-12" db="EMBL/GenBank/DDBJ databases">
        <authorList>
            <person name="Petersen C."/>
        </authorList>
    </citation>
    <scope>NUCLEOTIDE SEQUENCE</scope>
    <source>
        <strain evidence="2">IBT 29677</strain>
    </source>
</reference>
<name>A0A9X0B353_9EURO</name>
<evidence type="ECO:0000313" key="3">
    <source>
        <dbReference type="Proteomes" id="UP001147747"/>
    </source>
</evidence>
<proteinExistence type="predicted"/>
<dbReference type="AlphaFoldDB" id="A0A9X0B353"/>
<protein>
    <submittedName>
        <fullName evidence="2">Uncharacterized protein</fullName>
    </submittedName>
</protein>
<organism evidence="2 3">
    <name type="scientific">Penicillium cosmopolitanum</name>
    <dbReference type="NCBI Taxonomy" id="1131564"/>
    <lineage>
        <taxon>Eukaryota</taxon>
        <taxon>Fungi</taxon>
        <taxon>Dikarya</taxon>
        <taxon>Ascomycota</taxon>
        <taxon>Pezizomycotina</taxon>
        <taxon>Eurotiomycetes</taxon>
        <taxon>Eurotiomycetidae</taxon>
        <taxon>Eurotiales</taxon>
        <taxon>Aspergillaceae</taxon>
        <taxon>Penicillium</taxon>
    </lineage>
</organism>
<feature type="region of interest" description="Disordered" evidence="1">
    <location>
        <begin position="129"/>
        <end position="150"/>
    </location>
</feature>
<accession>A0A9X0B353</accession>
<dbReference type="EMBL" id="JAPZBU010000009">
    <property type="protein sequence ID" value="KAJ5386346.1"/>
    <property type="molecule type" value="Genomic_DNA"/>
</dbReference>
<evidence type="ECO:0000313" key="2">
    <source>
        <dbReference type="EMBL" id="KAJ5386346.1"/>
    </source>
</evidence>
<gene>
    <name evidence="2" type="ORF">N7509_008887</name>
</gene>
<dbReference type="GeneID" id="81372504"/>